<evidence type="ECO:0000313" key="2">
    <source>
        <dbReference type="EMBL" id="ALJ28633.1"/>
    </source>
</evidence>
<dbReference type="KEGG" id="sacz:AOT14_22630"/>
<reference evidence="2 3" key="1">
    <citation type="journal article" date="2015" name="Genome Announc.">
        <title>Complete Genome Sequencing of Stenotrophomonas acidaminiphila ZAC14D2_NAIMI4_2, a Multidrug-Resistant Strain Isolated from Sediments of a Polluted River in Mexico, Uncovers New Antibiotic Resistance Genes and a Novel Class-II Lasso Peptide Biosynthesis Gene Cluster.</title>
        <authorList>
            <person name="Vinuesa P."/>
            <person name="Ochoa-Sanchez L.E."/>
        </authorList>
    </citation>
    <scope>NUCLEOTIDE SEQUENCE [LARGE SCALE GENOMIC DNA]</scope>
    <source>
        <strain evidence="2 3">ZAC14D2_NAIMI4_2</strain>
    </source>
</reference>
<gene>
    <name evidence="2" type="ORF">AOT14_22630</name>
</gene>
<keyword evidence="1" id="KW-0732">Signal</keyword>
<proteinExistence type="predicted"/>
<keyword evidence="3" id="KW-1185">Reference proteome</keyword>
<evidence type="ECO:0000313" key="3">
    <source>
        <dbReference type="Proteomes" id="UP000061010"/>
    </source>
</evidence>
<dbReference type="OrthoDB" id="6052310at2"/>
<protein>
    <submittedName>
        <fullName evidence="2">Secreted protein</fullName>
    </submittedName>
</protein>
<dbReference type="EMBL" id="CP012900">
    <property type="protein sequence ID" value="ALJ28633.1"/>
    <property type="molecule type" value="Genomic_DNA"/>
</dbReference>
<dbReference type="PATRIC" id="fig|128780.6.peg.2276"/>
<evidence type="ECO:0000256" key="1">
    <source>
        <dbReference type="SAM" id="SignalP"/>
    </source>
</evidence>
<dbReference type="InterPro" id="IPR021381">
    <property type="entry name" value="DUF3011"/>
</dbReference>
<dbReference type="Pfam" id="PF11218">
    <property type="entry name" value="DUF3011"/>
    <property type="match status" value="1"/>
</dbReference>
<dbReference type="Proteomes" id="UP000061010">
    <property type="component" value="Chromosome"/>
</dbReference>
<feature type="chain" id="PRO_5006588646" evidence="1">
    <location>
        <begin position="21"/>
        <end position="231"/>
    </location>
</feature>
<sequence length="231" mass="25657" precursor="true">MKGVCGLLPTLWLLPMPALAGQDGATPAETPVVRCESDEGTRQRCAMDVSRGVQLVRQLSTQSCIRETSWGMDEQGIWVSRGCRAEFAPEQPAPGQRLVRRMVRCESKGRTVTCPVLLRGAPVRLIRQQSLLPCREGRTWGYGRNEIWVSRGCQGQFEVGAEDGSGFVDVPRQVICESKSEMRRECGVSVERKVTLVRQLSNAPCEEGRSWGWDRAGVWVDKGCRAEFSAD</sequence>
<dbReference type="AlphaFoldDB" id="A0A0S1B0W1"/>
<accession>A0A0S1B0W1</accession>
<dbReference type="RefSeq" id="WP_054666455.1">
    <property type="nucleotide sequence ID" value="NZ_CP043570.1"/>
</dbReference>
<feature type="signal peptide" evidence="1">
    <location>
        <begin position="1"/>
        <end position="20"/>
    </location>
</feature>
<organism evidence="2 3">
    <name type="scientific">Stenotrophomonas acidaminiphila</name>
    <dbReference type="NCBI Taxonomy" id="128780"/>
    <lineage>
        <taxon>Bacteria</taxon>
        <taxon>Pseudomonadati</taxon>
        <taxon>Pseudomonadota</taxon>
        <taxon>Gammaproteobacteria</taxon>
        <taxon>Lysobacterales</taxon>
        <taxon>Lysobacteraceae</taxon>
        <taxon>Stenotrophomonas</taxon>
    </lineage>
</organism>
<name>A0A0S1B0W1_9GAMM</name>